<feature type="compositionally biased region" description="Polar residues" evidence="1">
    <location>
        <begin position="116"/>
        <end position="131"/>
    </location>
</feature>
<keyword evidence="3" id="KW-1185">Reference proteome</keyword>
<evidence type="ECO:0000313" key="3">
    <source>
        <dbReference type="Proteomes" id="UP000837857"/>
    </source>
</evidence>
<gene>
    <name evidence="2" type="ORF">IPOD504_LOCUS10767</name>
</gene>
<name>A0ABN8IJ20_9NEOP</name>
<reference evidence="2" key="1">
    <citation type="submission" date="2022-03" db="EMBL/GenBank/DDBJ databases">
        <authorList>
            <person name="Martin H S."/>
        </authorList>
    </citation>
    <scope>NUCLEOTIDE SEQUENCE</scope>
</reference>
<dbReference type="EMBL" id="OW152838">
    <property type="protein sequence ID" value="CAH2059202.1"/>
    <property type="molecule type" value="Genomic_DNA"/>
</dbReference>
<accession>A0ABN8IJ20</accession>
<feature type="region of interest" description="Disordered" evidence="1">
    <location>
        <begin position="100"/>
        <end position="135"/>
    </location>
</feature>
<feature type="region of interest" description="Disordered" evidence="1">
    <location>
        <begin position="172"/>
        <end position="215"/>
    </location>
</feature>
<evidence type="ECO:0000256" key="1">
    <source>
        <dbReference type="SAM" id="MobiDB-lite"/>
    </source>
</evidence>
<feature type="compositionally biased region" description="Low complexity" evidence="1">
    <location>
        <begin position="206"/>
        <end position="215"/>
    </location>
</feature>
<sequence>MHFECLNYTPGKVKDIRAGIIKVTCPCPDCKTTEPKEYRTDQPFSCTNMQCPANRPAKCDNKECPSNKSPDKINQTSTNIIPSCPLQKCGNECKRNSFPQIPSAPTPPVSKPCAPTSVSAVSSEPAQSTLEDPSGDVMKQARADLSSLGTLQQMCRTVGQLANQINHLMNKMKQVVSDPDSSAPKKEKKGSMSTPPTKPNCPKPCHCPGNPNRKK</sequence>
<proteinExistence type="predicted"/>
<dbReference type="Proteomes" id="UP000837857">
    <property type="component" value="Chromosome 26"/>
</dbReference>
<feature type="non-terminal residue" evidence="2">
    <location>
        <position position="215"/>
    </location>
</feature>
<evidence type="ECO:0000313" key="2">
    <source>
        <dbReference type="EMBL" id="CAH2059202.1"/>
    </source>
</evidence>
<organism evidence="2 3">
    <name type="scientific">Iphiclides podalirius</name>
    <name type="common">scarce swallowtail</name>
    <dbReference type="NCBI Taxonomy" id="110791"/>
    <lineage>
        <taxon>Eukaryota</taxon>
        <taxon>Metazoa</taxon>
        <taxon>Ecdysozoa</taxon>
        <taxon>Arthropoda</taxon>
        <taxon>Hexapoda</taxon>
        <taxon>Insecta</taxon>
        <taxon>Pterygota</taxon>
        <taxon>Neoptera</taxon>
        <taxon>Endopterygota</taxon>
        <taxon>Lepidoptera</taxon>
        <taxon>Glossata</taxon>
        <taxon>Ditrysia</taxon>
        <taxon>Papilionoidea</taxon>
        <taxon>Papilionidae</taxon>
        <taxon>Papilioninae</taxon>
        <taxon>Iphiclides</taxon>
    </lineage>
</organism>
<protein>
    <submittedName>
        <fullName evidence="2">Uncharacterized protein</fullName>
    </submittedName>
</protein>